<accession>A0A2I6S3Z6</accession>
<organism evidence="16 17">
    <name type="scientific">Pseudazoarcus pumilus</name>
    <dbReference type="NCBI Taxonomy" id="2067960"/>
    <lineage>
        <taxon>Bacteria</taxon>
        <taxon>Pseudomonadati</taxon>
        <taxon>Pseudomonadota</taxon>
        <taxon>Betaproteobacteria</taxon>
        <taxon>Rhodocyclales</taxon>
        <taxon>Zoogloeaceae</taxon>
        <taxon>Pseudazoarcus</taxon>
    </lineage>
</organism>
<evidence type="ECO:0000256" key="15">
    <source>
        <dbReference type="SAM" id="Phobius"/>
    </source>
</evidence>
<keyword evidence="17" id="KW-1185">Reference proteome</keyword>
<dbReference type="PANTHER" id="PTHR39579:SF1">
    <property type="entry name" value="INNER MEMBRANE PROTEIN YHCB"/>
    <property type="match status" value="1"/>
</dbReference>
<dbReference type="GO" id="GO:0008360">
    <property type="term" value="P:regulation of cell shape"/>
    <property type="evidence" value="ECO:0007669"/>
    <property type="project" value="UniProtKB-KW"/>
</dbReference>
<evidence type="ECO:0000256" key="10">
    <source>
        <dbReference type="ARBA" id="ARBA00035657"/>
    </source>
</evidence>
<evidence type="ECO:0000256" key="5">
    <source>
        <dbReference type="ARBA" id="ARBA00022692"/>
    </source>
</evidence>
<evidence type="ECO:0000256" key="4">
    <source>
        <dbReference type="ARBA" id="ARBA00022618"/>
    </source>
</evidence>
<dbReference type="GO" id="GO:0005886">
    <property type="term" value="C:plasma membrane"/>
    <property type="evidence" value="ECO:0007669"/>
    <property type="project" value="UniProtKB-SubCell"/>
</dbReference>
<evidence type="ECO:0000256" key="13">
    <source>
        <dbReference type="SAM" id="Coils"/>
    </source>
</evidence>
<evidence type="ECO:0000256" key="6">
    <source>
        <dbReference type="ARBA" id="ARBA00022960"/>
    </source>
</evidence>
<comment type="subcellular location">
    <subcellularLocation>
        <location evidence="1">Cell inner membrane</location>
        <topology evidence="1">Single-pass membrane protein</topology>
    </subcellularLocation>
</comment>
<name>A0A2I6S3Z6_9RHOO</name>
<evidence type="ECO:0000313" key="17">
    <source>
        <dbReference type="Proteomes" id="UP000242205"/>
    </source>
</evidence>
<feature type="region of interest" description="Disordered" evidence="14">
    <location>
        <begin position="65"/>
        <end position="88"/>
    </location>
</feature>
<evidence type="ECO:0000256" key="9">
    <source>
        <dbReference type="ARBA" id="ARBA00023306"/>
    </source>
</evidence>
<feature type="compositionally biased region" description="Basic and acidic residues" evidence="14">
    <location>
        <begin position="253"/>
        <end position="264"/>
    </location>
</feature>
<keyword evidence="13" id="KW-0175">Coiled coil</keyword>
<keyword evidence="9" id="KW-0131">Cell cycle</keyword>
<keyword evidence="6" id="KW-0133">Cell shape</keyword>
<proteinExistence type="inferred from homology"/>
<keyword evidence="4" id="KW-0132">Cell division</keyword>
<evidence type="ECO:0000256" key="7">
    <source>
        <dbReference type="ARBA" id="ARBA00022989"/>
    </source>
</evidence>
<evidence type="ECO:0000256" key="8">
    <source>
        <dbReference type="ARBA" id="ARBA00023136"/>
    </source>
</evidence>
<dbReference type="Proteomes" id="UP000242205">
    <property type="component" value="Chromosome"/>
</dbReference>
<keyword evidence="2" id="KW-1003">Cell membrane</keyword>
<evidence type="ECO:0000256" key="11">
    <source>
        <dbReference type="ARBA" id="ARBA00035703"/>
    </source>
</evidence>
<evidence type="ECO:0000256" key="1">
    <source>
        <dbReference type="ARBA" id="ARBA00004377"/>
    </source>
</evidence>
<evidence type="ECO:0000256" key="3">
    <source>
        <dbReference type="ARBA" id="ARBA00022519"/>
    </source>
</evidence>
<dbReference type="EMBL" id="CP025682">
    <property type="protein sequence ID" value="AUN93965.1"/>
    <property type="molecule type" value="Genomic_DNA"/>
</dbReference>
<feature type="transmembrane region" description="Helical" evidence="15">
    <location>
        <begin position="94"/>
        <end position="114"/>
    </location>
</feature>
<protein>
    <recommendedName>
        <fullName evidence="11">Z-ring associated protein G</fullName>
    </recommendedName>
    <alternativeName>
        <fullName evidence="12">Cell division protein ZapG</fullName>
    </alternativeName>
</protein>
<evidence type="ECO:0000256" key="12">
    <source>
        <dbReference type="ARBA" id="ARBA00035727"/>
    </source>
</evidence>
<evidence type="ECO:0000256" key="2">
    <source>
        <dbReference type="ARBA" id="ARBA00022475"/>
    </source>
</evidence>
<comment type="similarity">
    <text evidence="10">Belongs to the ZapG family.</text>
</comment>
<gene>
    <name evidence="16" type="ORF">C0099_02775</name>
</gene>
<evidence type="ECO:0000313" key="16">
    <source>
        <dbReference type="EMBL" id="AUN93965.1"/>
    </source>
</evidence>
<keyword evidence="8 15" id="KW-0472">Membrane</keyword>
<reference evidence="16 17" key="1">
    <citation type="submission" date="2018-01" db="EMBL/GenBank/DDBJ databases">
        <authorList>
            <person name="Fu G.-Y."/>
        </authorList>
    </citation>
    <scope>NUCLEOTIDE SEQUENCE [LARGE SCALE GENOMIC DNA]</scope>
    <source>
        <strain evidence="16 17">SY39</strain>
    </source>
</reference>
<keyword evidence="7 15" id="KW-1133">Transmembrane helix</keyword>
<evidence type="ECO:0000256" key="14">
    <source>
        <dbReference type="SAM" id="MobiDB-lite"/>
    </source>
</evidence>
<feature type="region of interest" description="Disordered" evidence="14">
    <location>
        <begin position="197"/>
        <end position="329"/>
    </location>
</feature>
<dbReference type="PANTHER" id="PTHR39579">
    <property type="entry name" value="INNER MEMBRANE PROTEIN YHCB"/>
    <property type="match status" value="1"/>
</dbReference>
<feature type="compositionally biased region" description="Polar residues" evidence="14">
    <location>
        <begin position="282"/>
        <end position="294"/>
    </location>
</feature>
<feature type="coiled-coil region" evidence="13">
    <location>
        <begin position="118"/>
        <end position="145"/>
    </location>
</feature>
<feature type="compositionally biased region" description="Basic and acidic residues" evidence="14">
    <location>
        <begin position="295"/>
        <end position="306"/>
    </location>
</feature>
<dbReference type="InterPro" id="IPR009386">
    <property type="entry name" value="ZapG-like"/>
</dbReference>
<feature type="region of interest" description="Disordered" evidence="14">
    <location>
        <begin position="1"/>
        <end position="21"/>
    </location>
</feature>
<dbReference type="GO" id="GO:0051301">
    <property type="term" value="P:cell division"/>
    <property type="evidence" value="ECO:0007669"/>
    <property type="project" value="UniProtKB-KW"/>
</dbReference>
<dbReference type="AlphaFoldDB" id="A0A2I6S3Z6"/>
<keyword evidence="5 15" id="KW-0812">Transmembrane</keyword>
<dbReference type="KEGG" id="atw:C0099_02775"/>
<keyword evidence="3" id="KW-0997">Cell inner membrane</keyword>
<dbReference type="Pfam" id="PF06295">
    <property type="entry name" value="ZapG-like"/>
    <property type="match status" value="1"/>
</dbReference>
<sequence length="329" mass="35600">MPRWPSGARTTPADSRRCRRCRASSSRYATSRAARSGSMRPSSTTAWNWSPRAWSALLNCNSVRASPTSRSSEAGEPRHRNHHTATRKNMTGQAMWAFVIVAVVAAALIGFLLGRANGNGAKQKLKELEEDLQGKDRELAGYKREVDAHFDRTASLFVSMAGSYKALFEHLSEGYAKLSDGSDRDLFRERVATLLIDAPREGGSQDEDATPRDQATTTPDADDSARDETEASQPQADADEDARASADATPGADDERVSPAEEHGPTGNGQEPAAVEDEPEQQRVTGEAATQPTDEATREPDEPAERADEEEPHATSVADAQAVESANKH</sequence>